<evidence type="ECO:0000313" key="8">
    <source>
        <dbReference type="Proteomes" id="UP000644115"/>
    </source>
</evidence>
<dbReference type="InterPro" id="IPR050336">
    <property type="entry name" value="Chromosome_partition/occlusion"/>
</dbReference>
<protein>
    <submittedName>
        <fullName evidence="7">ParB/RepB/Spo0J family partition protein</fullName>
    </submittedName>
</protein>
<evidence type="ECO:0000256" key="2">
    <source>
        <dbReference type="ARBA" id="ARBA00006295"/>
    </source>
</evidence>
<evidence type="ECO:0000259" key="6">
    <source>
        <dbReference type="SMART" id="SM00470"/>
    </source>
</evidence>
<dbReference type="InterPro" id="IPR036086">
    <property type="entry name" value="ParB/Sulfiredoxin_sf"/>
</dbReference>
<dbReference type="InterPro" id="IPR041468">
    <property type="entry name" value="HTH_ParB/Spo0J"/>
</dbReference>
<dbReference type="AlphaFoldDB" id="A0A923NGS7"/>
<gene>
    <name evidence="7" type="ORF">H8876_09925</name>
</gene>
<dbReference type="GO" id="GO:0003677">
    <property type="term" value="F:DNA binding"/>
    <property type="evidence" value="ECO:0007669"/>
    <property type="project" value="UniProtKB-KW"/>
</dbReference>
<evidence type="ECO:0000256" key="1">
    <source>
        <dbReference type="ARBA" id="ARBA00004453"/>
    </source>
</evidence>
<dbReference type="InterPro" id="IPR057240">
    <property type="entry name" value="ParB_dimer_C"/>
</dbReference>
<dbReference type="Pfam" id="PF02195">
    <property type="entry name" value="ParB_N"/>
    <property type="match status" value="1"/>
</dbReference>
<keyword evidence="4" id="KW-0238">DNA-binding</keyword>
<keyword evidence="3" id="KW-0159">Chromosome partition</keyword>
<dbReference type="Proteomes" id="UP000644115">
    <property type="component" value="Unassembled WGS sequence"/>
</dbReference>
<proteinExistence type="inferred from homology"/>
<name>A0A923NGS7_9FIRM</name>
<accession>A0A923NGS7</accession>
<dbReference type="InterPro" id="IPR003115">
    <property type="entry name" value="ParB_N"/>
</dbReference>
<dbReference type="SMART" id="SM00470">
    <property type="entry name" value="ParB"/>
    <property type="match status" value="1"/>
</dbReference>
<dbReference type="FunFam" id="1.10.10.2830:FF:000001">
    <property type="entry name" value="Chromosome partitioning protein ParB"/>
    <property type="match status" value="1"/>
</dbReference>
<dbReference type="NCBIfam" id="TIGR00180">
    <property type="entry name" value="parB_part"/>
    <property type="match status" value="1"/>
</dbReference>
<dbReference type="Gene3D" id="1.10.10.2830">
    <property type="match status" value="1"/>
</dbReference>
<evidence type="ECO:0000256" key="3">
    <source>
        <dbReference type="ARBA" id="ARBA00022829"/>
    </source>
</evidence>
<dbReference type="Pfam" id="PF23552">
    <property type="entry name" value="ParB_C"/>
    <property type="match status" value="1"/>
</dbReference>
<keyword evidence="8" id="KW-1185">Reference proteome</keyword>
<organism evidence="7 8">
    <name type="scientific">Lentihominibacter faecis</name>
    <dbReference type="NCBI Taxonomy" id="2764712"/>
    <lineage>
        <taxon>Bacteria</taxon>
        <taxon>Bacillati</taxon>
        <taxon>Bacillota</taxon>
        <taxon>Clostridia</taxon>
        <taxon>Peptostreptococcales</taxon>
        <taxon>Anaerovoracaceae</taxon>
        <taxon>Lentihominibacter</taxon>
    </lineage>
</organism>
<dbReference type="GO" id="GO:0045881">
    <property type="term" value="P:positive regulation of sporulation resulting in formation of a cellular spore"/>
    <property type="evidence" value="ECO:0007669"/>
    <property type="project" value="TreeGrafter"/>
</dbReference>
<comment type="caution">
    <text evidence="7">The sequence shown here is derived from an EMBL/GenBank/DDBJ whole genome shotgun (WGS) entry which is preliminary data.</text>
</comment>
<sequence length="317" mass="34663">MEVDILKNDNEDTPKVEESGTAANKPSAGSAAKRTADSSENAAKAGESGGSVQNVDPAAGGILYIDINDIKPNTNQPRKVFDEEKLEDLAASIQEHGLIQPVVLRSVGAGYEIVAGERRWRAARKAGVRNIPCIVRELSDEENMLLAIIENMQREDLNPIEEAEGINQMIETYGLTQDQVSKSVGKSRPYITNCLRLLKLPEAIQSFVSEGQLSAGHARAIVSAGNKEKQIALAEKAVKEGLSVRQIEKLAKDSKTGKAKAKPREKNADVKRVENDLKEALGTKVTLNQKGKKGKIEIEYYSKDDLERLIELLKTLH</sequence>
<dbReference type="PANTHER" id="PTHR33375:SF1">
    <property type="entry name" value="CHROMOSOME-PARTITIONING PROTEIN PARB-RELATED"/>
    <property type="match status" value="1"/>
</dbReference>
<dbReference type="PANTHER" id="PTHR33375">
    <property type="entry name" value="CHROMOSOME-PARTITIONING PROTEIN PARB-RELATED"/>
    <property type="match status" value="1"/>
</dbReference>
<dbReference type="Pfam" id="PF17762">
    <property type="entry name" value="HTH_ParB"/>
    <property type="match status" value="1"/>
</dbReference>
<dbReference type="FunFam" id="3.90.1530.30:FF:000001">
    <property type="entry name" value="Chromosome partitioning protein ParB"/>
    <property type="match status" value="1"/>
</dbReference>
<feature type="compositionally biased region" description="Basic and acidic residues" evidence="5">
    <location>
        <begin position="1"/>
        <end position="18"/>
    </location>
</feature>
<evidence type="ECO:0000256" key="4">
    <source>
        <dbReference type="ARBA" id="ARBA00023125"/>
    </source>
</evidence>
<dbReference type="SUPFAM" id="SSF110849">
    <property type="entry name" value="ParB/Sulfiredoxin"/>
    <property type="match status" value="1"/>
</dbReference>
<dbReference type="GO" id="GO:0005694">
    <property type="term" value="C:chromosome"/>
    <property type="evidence" value="ECO:0007669"/>
    <property type="project" value="TreeGrafter"/>
</dbReference>
<dbReference type="Gene3D" id="3.90.1530.30">
    <property type="match status" value="1"/>
</dbReference>
<evidence type="ECO:0000256" key="5">
    <source>
        <dbReference type="SAM" id="MobiDB-lite"/>
    </source>
</evidence>
<dbReference type="EMBL" id="JACRWC010000116">
    <property type="protein sequence ID" value="MBC6000317.1"/>
    <property type="molecule type" value="Genomic_DNA"/>
</dbReference>
<comment type="subcellular location">
    <subcellularLocation>
        <location evidence="1">Cytoplasm</location>
        <location evidence="1">Nucleoid</location>
    </subcellularLocation>
</comment>
<dbReference type="GO" id="GO:0009295">
    <property type="term" value="C:nucleoid"/>
    <property type="evidence" value="ECO:0007669"/>
    <property type="project" value="UniProtKB-SubCell"/>
</dbReference>
<dbReference type="SUPFAM" id="SSF109709">
    <property type="entry name" value="KorB DNA-binding domain-like"/>
    <property type="match status" value="1"/>
</dbReference>
<comment type="similarity">
    <text evidence="2">Belongs to the ParB family.</text>
</comment>
<dbReference type="InterPro" id="IPR004437">
    <property type="entry name" value="ParB/RepB/Spo0J"/>
</dbReference>
<feature type="domain" description="ParB-like N-terminal" evidence="6">
    <location>
        <begin position="63"/>
        <end position="152"/>
    </location>
</feature>
<dbReference type="GO" id="GO:0007059">
    <property type="term" value="P:chromosome segregation"/>
    <property type="evidence" value="ECO:0007669"/>
    <property type="project" value="UniProtKB-KW"/>
</dbReference>
<evidence type="ECO:0000313" key="7">
    <source>
        <dbReference type="EMBL" id="MBC6000317.1"/>
    </source>
</evidence>
<reference evidence="7" key="1">
    <citation type="submission" date="2020-08" db="EMBL/GenBank/DDBJ databases">
        <authorList>
            <person name="Liu C."/>
            <person name="Sun Q."/>
        </authorList>
    </citation>
    <scope>NUCLEOTIDE SEQUENCE</scope>
    <source>
        <strain evidence="7">BX16</strain>
    </source>
</reference>
<feature type="region of interest" description="Disordered" evidence="5">
    <location>
        <begin position="1"/>
        <end position="53"/>
    </location>
</feature>
<dbReference type="CDD" id="cd16393">
    <property type="entry name" value="SPO0J_N"/>
    <property type="match status" value="1"/>
</dbReference>